<feature type="binding site" evidence="15">
    <location>
        <begin position="298"/>
        <end position="304"/>
    </location>
    <ligand>
        <name>NADP(+)</name>
        <dbReference type="ChEBI" id="CHEBI:58349"/>
    </ligand>
</feature>
<comment type="cofactor">
    <cofactor evidence="13 16">
        <name>Zn(2+)</name>
        <dbReference type="ChEBI" id="CHEBI:29105"/>
    </cofactor>
    <text evidence="13 16">Binds 1 zinc ion.</text>
</comment>
<evidence type="ECO:0000256" key="13">
    <source>
        <dbReference type="PIRNR" id="PIRNR006769"/>
    </source>
</evidence>
<dbReference type="EMBL" id="FQXS01000009">
    <property type="protein sequence ID" value="SHH78268.1"/>
    <property type="molecule type" value="Genomic_DNA"/>
</dbReference>
<keyword evidence="10 13" id="KW-0521">NADP</keyword>
<comment type="pathway">
    <text evidence="2 13">Cofactor biosynthesis; riboflavin biosynthesis; 5-amino-6-(D-ribitylamino)uracil from GTP: step 2/4.</text>
</comment>
<keyword evidence="9 13" id="KW-0862">Zinc</keyword>
<sequence>MHRRFMRRALVEARKGLGRTAPNPCVGAVIVRSGQVVATGYHRQAGTPHAEIHALRDAGSAARGATLYVTLEPCSHHGRTPPCAHAVAEAGIAEVVIGLLDPNPLVDGSGADYLRSRGIAVVTGVLEEQCREINRPFLKHIATSLPWVVLKAGLSLDGRITFRRGSRGAVTGDATLRQVHRMRDQCDAILVGIGTIVIDDPSLTTRLAGRRGRDPVRIVLDTSLRIDEQARVLCQQSMASTLLFCSAAVDPGKRERLAARPGIEIIETACTADGRLDPGEVLRLLGVRGITSVLVEGGAAVHGAFLAARLVDRVNLFYAPIFIGDGGNSVVEHYLAASDRNHAPRLVNTSIKRFGEDLMITGDVSYHI</sequence>
<evidence type="ECO:0000256" key="11">
    <source>
        <dbReference type="ARBA" id="ARBA00023002"/>
    </source>
</evidence>
<evidence type="ECO:0000256" key="9">
    <source>
        <dbReference type="ARBA" id="ARBA00022833"/>
    </source>
</evidence>
<reference evidence="18 19" key="1">
    <citation type="submission" date="2016-11" db="EMBL/GenBank/DDBJ databases">
        <authorList>
            <person name="Jaros S."/>
            <person name="Januszkiewicz K."/>
            <person name="Wedrychowicz H."/>
        </authorList>
    </citation>
    <scope>NUCLEOTIDE SEQUENCE [LARGE SCALE GENOMIC DNA]</scope>
    <source>
        <strain evidence="18 19">DSM 9705</strain>
    </source>
</reference>
<evidence type="ECO:0000256" key="10">
    <source>
        <dbReference type="ARBA" id="ARBA00022857"/>
    </source>
</evidence>
<evidence type="ECO:0000256" key="7">
    <source>
        <dbReference type="ARBA" id="ARBA00022723"/>
    </source>
</evidence>
<evidence type="ECO:0000256" key="15">
    <source>
        <dbReference type="PIRSR" id="PIRSR006769-2"/>
    </source>
</evidence>
<evidence type="ECO:0000256" key="8">
    <source>
        <dbReference type="ARBA" id="ARBA00022801"/>
    </source>
</evidence>
<dbReference type="FunFam" id="3.40.140.10:FF:000025">
    <property type="entry name" value="Riboflavin biosynthesis protein RibD"/>
    <property type="match status" value="1"/>
</dbReference>
<keyword evidence="12" id="KW-0511">Multifunctional enzyme</keyword>
<dbReference type="NCBIfam" id="TIGR00227">
    <property type="entry name" value="ribD_Cterm"/>
    <property type="match status" value="1"/>
</dbReference>
<evidence type="ECO:0000256" key="2">
    <source>
        <dbReference type="ARBA" id="ARBA00004882"/>
    </source>
</evidence>
<keyword evidence="7 13" id="KW-0479">Metal-binding</keyword>
<dbReference type="PROSITE" id="PS00903">
    <property type="entry name" value="CYT_DCMP_DEAMINASES_1"/>
    <property type="match status" value="1"/>
</dbReference>
<feature type="active site" description="Proton donor" evidence="14">
    <location>
        <position position="51"/>
    </location>
</feature>
<evidence type="ECO:0000256" key="16">
    <source>
        <dbReference type="PIRSR" id="PIRSR006769-3"/>
    </source>
</evidence>
<dbReference type="EC" id="1.1.1.193" evidence="13"/>
<dbReference type="InterPro" id="IPR050765">
    <property type="entry name" value="Riboflavin_Biosynth_HTPR"/>
</dbReference>
<dbReference type="InterPro" id="IPR011549">
    <property type="entry name" value="RibD_C"/>
</dbReference>
<dbReference type="SUPFAM" id="SSF53927">
    <property type="entry name" value="Cytidine deaminase-like"/>
    <property type="match status" value="1"/>
</dbReference>
<feature type="binding site" evidence="16">
    <location>
        <position position="74"/>
    </location>
    <ligand>
        <name>Zn(2+)</name>
        <dbReference type="ChEBI" id="CHEBI:29105"/>
        <note>catalytic</note>
    </ligand>
</feature>
<evidence type="ECO:0000256" key="12">
    <source>
        <dbReference type="ARBA" id="ARBA00023268"/>
    </source>
</evidence>
<dbReference type="EC" id="3.5.4.26" evidence="13"/>
<feature type="binding site" evidence="15">
    <location>
        <position position="199"/>
    </location>
    <ligand>
        <name>NADP(+)</name>
        <dbReference type="ChEBI" id="CHEBI:58349"/>
    </ligand>
</feature>
<dbReference type="AlphaFoldDB" id="A0A1M5VSV8"/>
<dbReference type="PROSITE" id="PS51747">
    <property type="entry name" value="CYT_DCMP_DEAMINASES_2"/>
    <property type="match status" value="1"/>
</dbReference>
<feature type="domain" description="CMP/dCMP-type deaminase" evidence="17">
    <location>
        <begin position="1"/>
        <end position="121"/>
    </location>
</feature>
<dbReference type="InterPro" id="IPR002734">
    <property type="entry name" value="RibDG_C"/>
</dbReference>
<dbReference type="GO" id="GO:0008703">
    <property type="term" value="F:5-amino-6-(5-phosphoribosylamino)uracil reductase activity"/>
    <property type="evidence" value="ECO:0007669"/>
    <property type="project" value="UniProtKB-EC"/>
</dbReference>
<feature type="binding site" evidence="15">
    <location>
        <position position="206"/>
    </location>
    <ligand>
        <name>substrate</name>
    </ligand>
</feature>
<evidence type="ECO:0000256" key="6">
    <source>
        <dbReference type="ARBA" id="ARBA00022619"/>
    </source>
</evidence>
<dbReference type="Gene3D" id="3.40.430.10">
    <property type="entry name" value="Dihydrofolate Reductase, subunit A"/>
    <property type="match status" value="1"/>
</dbReference>
<feature type="binding site" evidence="15">
    <location>
        <position position="203"/>
    </location>
    <ligand>
        <name>substrate</name>
    </ligand>
</feature>
<keyword evidence="8 13" id="KW-0378">Hydrolase</keyword>
<dbReference type="STRING" id="1121409.SAMN02745124_01879"/>
<evidence type="ECO:0000256" key="14">
    <source>
        <dbReference type="PIRSR" id="PIRSR006769-1"/>
    </source>
</evidence>
<feature type="binding site" evidence="15">
    <location>
        <position position="153"/>
    </location>
    <ligand>
        <name>NADP(+)</name>
        <dbReference type="ChEBI" id="CHEBI:58349"/>
    </ligand>
</feature>
<dbReference type="InterPro" id="IPR016193">
    <property type="entry name" value="Cytidine_deaminase-like"/>
</dbReference>
<proteinExistence type="inferred from homology"/>
<keyword evidence="19" id="KW-1185">Reference proteome</keyword>
<feature type="binding site" evidence="15">
    <location>
        <position position="296"/>
    </location>
    <ligand>
        <name>substrate</name>
    </ligand>
</feature>
<dbReference type="PANTHER" id="PTHR38011:SF7">
    <property type="entry name" value="2,5-DIAMINO-6-RIBOSYLAMINO-4(3H)-PYRIMIDINONE 5'-PHOSPHATE REDUCTASE"/>
    <property type="match status" value="1"/>
</dbReference>
<dbReference type="Pfam" id="PF00383">
    <property type="entry name" value="dCMP_cyt_deam_1"/>
    <property type="match status" value="1"/>
</dbReference>
<feature type="binding site" evidence="15">
    <location>
        <position position="195"/>
    </location>
    <ligand>
        <name>NADP(+)</name>
        <dbReference type="ChEBI" id="CHEBI:58349"/>
    </ligand>
</feature>
<evidence type="ECO:0000256" key="3">
    <source>
        <dbReference type="ARBA" id="ARBA00004910"/>
    </source>
</evidence>
<keyword evidence="11 13" id="KW-0560">Oxidoreductase</keyword>
<evidence type="ECO:0000313" key="19">
    <source>
        <dbReference type="Proteomes" id="UP000184139"/>
    </source>
</evidence>
<dbReference type="Gene3D" id="3.40.140.10">
    <property type="entry name" value="Cytidine Deaminase, domain 2"/>
    <property type="match status" value="1"/>
</dbReference>
<dbReference type="GO" id="GO:0008835">
    <property type="term" value="F:diaminohydroxyphosphoribosylaminopyrimidine deaminase activity"/>
    <property type="evidence" value="ECO:0007669"/>
    <property type="project" value="UniProtKB-EC"/>
</dbReference>
<dbReference type="InterPro" id="IPR016192">
    <property type="entry name" value="APOBEC/CMP_deaminase_Zn-bd"/>
</dbReference>
<evidence type="ECO:0000256" key="1">
    <source>
        <dbReference type="ARBA" id="ARBA00002151"/>
    </source>
</evidence>
<evidence type="ECO:0000313" key="18">
    <source>
        <dbReference type="EMBL" id="SHH78268.1"/>
    </source>
</evidence>
<feature type="binding site" evidence="15">
    <location>
        <position position="222"/>
    </location>
    <ligand>
        <name>NADP(+)</name>
        <dbReference type="ChEBI" id="CHEBI:58349"/>
    </ligand>
</feature>
<evidence type="ECO:0000256" key="4">
    <source>
        <dbReference type="ARBA" id="ARBA00005259"/>
    </source>
</evidence>
<dbReference type="InterPro" id="IPR004794">
    <property type="entry name" value="Eubact_RibD"/>
</dbReference>
<comment type="catalytic activity">
    <reaction evidence="13">
        <text>2,5-diamino-6-hydroxy-4-(5-phosphoribosylamino)-pyrimidine + H2O + H(+) = 5-amino-6-(5-phospho-D-ribosylamino)uracil + NH4(+)</text>
        <dbReference type="Rhea" id="RHEA:21868"/>
        <dbReference type="ChEBI" id="CHEBI:15377"/>
        <dbReference type="ChEBI" id="CHEBI:15378"/>
        <dbReference type="ChEBI" id="CHEBI:28938"/>
        <dbReference type="ChEBI" id="CHEBI:58453"/>
        <dbReference type="ChEBI" id="CHEBI:58614"/>
        <dbReference type="EC" id="3.5.4.26"/>
    </reaction>
</comment>
<protein>
    <recommendedName>
        <fullName evidence="13">Riboflavin biosynthesis protein RibD</fullName>
    </recommendedName>
    <domain>
        <recommendedName>
            <fullName evidence="13">Diaminohydroxyphosphoribosylaminopyrimidine deaminase</fullName>
            <shortName evidence="13">DRAP deaminase</shortName>
            <ecNumber evidence="13">3.5.4.26</ecNumber>
        </recommendedName>
        <alternativeName>
            <fullName evidence="13">Riboflavin-specific deaminase</fullName>
        </alternativeName>
    </domain>
    <domain>
        <recommendedName>
            <fullName evidence="13">5-amino-6-(5-phosphoribosylamino)uracil reductase</fullName>
            <ecNumber evidence="13">1.1.1.193</ecNumber>
        </recommendedName>
        <alternativeName>
            <fullName evidence="13">HTP reductase</fullName>
        </alternativeName>
    </domain>
</protein>
<dbReference type="InterPro" id="IPR024072">
    <property type="entry name" value="DHFR-like_dom_sf"/>
</dbReference>
<dbReference type="Proteomes" id="UP000184139">
    <property type="component" value="Unassembled WGS sequence"/>
</dbReference>
<feature type="binding site" evidence="16">
    <location>
        <position position="83"/>
    </location>
    <ligand>
        <name>Zn(2+)</name>
        <dbReference type="ChEBI" id="CHEBI:29105"/>
        <note>catalytic</note>
    </ligand>
</feature>
<dbReference type="CDD" id="cd01284">
    <property type="entry name" value="Riboflavin_deaminase-reductase"/>
    <property type="match status" value="1"/>
</dbReference>
<dbReference type="SUPFAM" id="SSF53597">
    <property type="entry name" value="Dihydrofolate reductase-like"/>
    <property type="match status" value="1"/>
</dbReference>
<evidence type="ECO:0000256" key="5">
    <source>
        <dbReference type="ARBA" id="ARBA00007417"/>
    </source>
</evidence>
<dbReference type="GO" id="GO:0050661">
    <property type="term" value="F:NADP binding"/>
    <property type="evidence" value="ECO:0007669"/>
    <property type="project" value="InterPro"/>
</dbReference>
<comment type="function">
    <text evidence="1 13">Converts 2,5-diamino-6-(ribosylamino)-4(3h)-pyrimidinone 5'-phosphate into 5-amino-6-(ribosylamino)-2,4(1h,3h)-pyrimidinedione 5'-phosphate.</text>
</comment>
<name>A0A1M5VSV8_9BACT</name>
<dbReference type="GO" id="GO:0008270">
    <property type="term" value="F:zinc ion binding"/>
    <property type="evidence" value="ECO:0007669"/>
    <property type="project" value="InterPro"/>
</dbReference>
<dbReference type="PIRSF" id="PIRSF006769">
    <property type="entry name" value="RibD"/>
    <property type="match status" value="1"/>
</dbReference>
<gene>
    <name evidence="18" type="ORF">SAMN02745124_01879</name>
</gene>
<dbReference type="PANTHER" id="PTHR38011">
    <property type="entry name" value="DIHYDROFOLATE REDUCTASE FAMILY PROTEIN (AFU_ORTHOLOGUE AFUA_8G06820)"/>
    <property type="match status" value="1"/>
</dbReference>
<feature type="binding site" evidence="15">
    <location>
        <position position="183"/>
    </location>
    <ligand>
        <name>substrate</name>
    </ligand>
</feature>
<comment type="catalytic activity">
    <reaction evidence="13">
        <text>5-amino-6-(5-phospho-D-ribitylamino)uracil + NADP(+) = 5-amino-6-(5-phospho-D-ribosylamino)uracil + NADPH + H(+)</text>
        <dbReference type="Rhea" id="RHEA:17845"/>
        <dbReference type="ChEBI" id="CHEBI:15378"/>
        <dbReference type="ChEBI" id="CHEBI:57783"/>
        <dbReference type="ChEBI" id="CHEBI:58349"/>
        <dbReference type="ChEBI" id="CHEBI:58421"/>
        <dbReference type="ChEBI" id="CHEBI:58453"/>
        <dbReference type="EC" id="1.1.1.193"/>
    </reaction>
</comment>
<dbReference type="NCBIfam" id="TIGR00326">
    <property type="entry name" value="eubact_ribD"/>
    <property type="match status" value="1"/>
</dbReference>
<evidence type="ECO:0000259" key="17">
    <source>
        <dbReference type="PROSITE" id="PS51747"/>
    </source>
</evidence>
<accession>A0A1M5VSV8</accession>
<keyword evidence="6 13" id="KW-0686">Riboflavin biosynthesis</keyword>
<dbReference type="InterPro" id="IPR002125">
    <property type="entry name" value="CMP_dCMP_dom"/>
</dbReference>
<comment type="pathway">
    <text evidence="3 13">Cofactor biosynthesis; riboflavin biosynthesis; 5-amino-6-(D-ribitylamino)uracil from GTP: step 3/4.</text>
</comment>
<dbReference type="GO" id="GO:0009231">
    <property type="term" value="P:riboflavin biosynthetic process"/>
    <property type="evidence" value="ECO:0007669"/>
    <property type="project" value="UniProtKB-UniPathway"/>
</dbReference>
<comment type="similarity">
    <text evidence="4 13">In the N-terminal section; belongs to the cytidine and deoxycytidylate deaminase family.</text>
</comment>
<feature type="binding site" evidence="16">
    <location>
        <position position="49"/>
    </location>
    <ligand>
        <name>Zn(2+)</name>
        <dbReference type="ChEBI" id="CHEBI:29105"/>
        <note>catalytic</note>
    </ligand>
</feature>
<dbReference type="Pfam" id="PF01872">
    <property type="entry name" value="RibD_C"/>
    <property type="match status" value="1"/>
</dbReference>
<comment type="similarity">
    <text evidence="5 13">In the C-terminal section; belongs to the HTP reductase family.</text>
</comment>
<organism evidence="18 19">
    <name type="scientific">Desulfofustis glycolicus DSM 9705</name>
    <dbReference type="NCBI Taxonomy" id="1121409"/>
    <lineage>
        <taxon>Bacteria</taxon>
        <taxon>Pseudomonadati</taxon>
        <taxon>Thermodesulfobacteriota</taxon>
        <taxon>Desulfobulbia</taxon>
        <taxon>Desulfobulbales</taxon>
        <taxon>Desulfocapsaceae</taxon>
        <taxon>Desulfofustis</taxon>
    </lineage>
</organism>
<dbReference type="UniPathway" id="UPA00275">
    <property type="reaction ID" value="UER00401"/>
</dbReference>